<comment type="caution">
    <text evidence="2">The sequence shown here is derived from an EMBL/GenBank/DDBJ whole genome shotgun (WGS) entry which is preliminary data.</text>
</comment>
<dbReference type="InterPro" id="IPR002938">
    <property type="entry name" value="FAD-bd"/>
</dbReference>
<dbReference type="PANTHER" id="PTHR42685:SF18">
    <property type="entry name" value="DIGERANYLGERANYLGLYCEROPHOSPHOLIPID REDUCTASE"/>
    <property type="match status" value="1"/>
</dbReference>
<dbReference type="InterPro" id="IPR050407">
    <property type="entry name" value="Geranylgeranyl_reductase"/>
</dbReference>
<evidence type="ECO:0000313" key="2">
    <source>
        <dbReference type="EMBL" id="MBS3057329.1"/>
    </source>
</evidence>
<reference evidence="2" key="1">
    <citation type="submission" date="2021-03" db="EMBL/GenBank/DDBJ databases">
        <authorList>
            <person name="Jaffe A."/>
        </authorList>
    </citation>
    <scope>NUCLEOTIDE SEQUENCE</scope>
    <source>
        <strain evidence="2">RIFCSPHIGHO2_01_FULL_AR10_44_11</strain>
    </source>
</reference>
<dbReference type="SUPFAM" id="SSF51905">
    <property type="entry name" value="FAD/NAD(P)-binding domain"/>
    <property type="match status" value="1"/>
</dbReference>
<reference evidence="2" key="2">
    <citation type="submission" date="2021-05" db="EMBL/GenBank/DDBJ databases">
        <title>Protein family content uncovers lineage relationships and bacterial pathway maintenance mechanisms in DPANN archaea.</title>
        <authorList>
            <person name="Castelle C.J."/>
            <person name="Meheust R."/>
            <person name="Jaffe A.L."/>
            <person name="Seitz K."/>
            <person name="Gong X."/>
            <person name="Baker B.J."/>
            <person name="Banfield J.F."/>
        </authorList>
    </citation>
    <scope>NUCLEOTIDE SEQUENCE</scope>
    <source>
        <strain evidence="2">RIFCSPHIGHO2_01_FULL_AR10_44_11</strain>
    </source>
</reference>
<protein>
    <submittedName>
        <fullName evidence="2">NAD(P)/FAD-dependent oxidoreductase</fullName>
    </submittedName>
</protein>
<dbReference type="InterPro" id="IPR036188">
    <property type="entry name" value="FAD/NAD-bd_sf"/>
</dbReference>
<organism evidence="2 3">
    <name type="scientific">Candidatus Iainarchaeum sp</name>
    <dbReference type="NCBI Taxonomy" id="3101447"/>
    <lineage>
        <taxon>Archaea</taxon>
        <taxon>Candidatus Iainarchaeota</taxon>
        <taxon>Candidatus Iainarchaeia</taxon>
        <taxon>Candidatus Iainarchaeales</taxon>
        <taxon>Candidatus Iainarchaeaceae</taxon>
        <taxon>Candidatus Iainarchaeum</taxon>
    </lineage>
</organism>
<gene>
    <name evidence="2" type="ORF">J4415_01750</name>
</gene>
<dbReference type="Gene3D" id="3.50.50.60">
    <property type="entry name" value="FAD/NAD(P)-binding domain"/>
    <property type="match status" value="1"/>
</dbReference>
<dbReference type="Proteomes" id="UP000677687">
    <property type="component" value="Unassembled WGS sequence"/>
</dbReference>
<dbReference type="PANTHER" id="PTHR42685">
    <property type="entry name" value="GERANYLGERANYL DIPHOSPHATE REDUCTASE"/>
    <property type="match status" value="1"/>
</dbReference>
<dbReference type="PRINTS" id="PR00420">
    <property type="entry name" value="RNGMNOXGNASE"/>
</dbReference>
<proteinExistence type="predicted"/>
<evidence type="ECO:0000259" key="1">
    <source>
        <dbReference type="Pfam" id="PF01494"/>
    </source>
</evidence>
<dbReference type="Pfam" id="PF01494">
    <property type="entry name" value="FAD_binding_3"/>
    <property type="match status" value="1"/>
</dbReference>
<dbReference type="AlphaFoldDB" id="A0A8T4KW14"/>
<dbReference type="NCBIfam" id="TIGR02032">
    <property type="entry name" value="GG-red-SF"/>
    <property type="match status" value="1"/>
</dbReference>
<name>A0A8T4KW14_9ARCH</name>
<evidence type="ECO:0000313" key="3">
    <source>
        <dbReference type="Proteomes" id="UP000677687"/>
    </source>
</evidence>
<dbReference type="GO" id="GO:0016628">
    <property type="term" value="F:oxidoreductase activity, acting on the CH-CH group of donors, NAD or NADP as acceptor"/>
    <property type="evidence" value="ECO:0007669"/>
    <property type="project" value="InterPro"/>
</dbReference>
<feature type="domain" description="FAD-binding" evidence="1">
    <location>
        <begin position="5"/>
        <end position="175"/>
    </location>
</feature>
<dbReference type="GO" id="GO:0071949">
    <property type="term" value="F:FAD binding"/>
    <property type="evidence" value="ECO:0007669"/>
    <property type="project" value="InterPro"/>
</dbReference>
<dbReference type="EMBL" id="JAGVWD010000022">
    <property type="protein sequence ID" value="MBS3057329.1"/>
    <property type="molecule type" value="Genomic_DNA"/>
</dbReference>
<dbReference type="Gene3D" id="3.30.9.10">
    <property type="entry name" value="D-Amino Acid Oxidase, subunit A, domain 2"/>
    <property type="match status" value="1"/>
</dbReference>
<dbReference type="InterPro" id="IPR011777">
    <property type="entry name" value="Geranylgeranyl_Rdtase_fam"/>
</dbReference>
<sequence>MVHAIAVIGAGAVGLHSAIELLKSGWDVTVIEEHGEVGKPVQCAGLISKSGAEMLHLPSEECIVNEVRGAKLFAPNGEILRIEKNKSVACVLDRAKLDKTLYAEARKHNAKIMLNTSLIDIRNEMLFIKHESRGEMLKAKIVIGADGANSNVRKILGINVASENLLHAYQVTAKGSFEKDFVQLHFGNFAPGFFAWVVPESAETARIGIACSGNKNPNEALQEFMGKANLQISDVHSRLAGLIPVGPPLKENLKGNVLLAGDCALQTKATTGGGIITGCIASLALNKTVSEHLKNNAPLANYSGNLSALNKELAMHWKLRNYFNSLNENDINALFAKLKKARAEEFLSLHGDMDMPSKFLPKLLRTPSLWGLALKLAIK</sequence>
<accession>A0A8T4KW14</accession>